<organism evidence="12">
    <name type="scientific">Sipha flava</name>
    <name type="common">yellow sugarcane aphid</name>
    <dbReference type="NCBI Taxonomy" id="143950"/>
    <lineage>
        <taxon>Eukaryota</taxon>
        <taxon>Metazoa</taxon>
        <taxon>Ecdysozoa</taxon>
        <taxon>Arthropoda</taxon>
        <taxon>Hexapoda</taxon>
        <taxon>Insecta</taxon>
        <taxon>Pterygota</taxon>
        <taxon>Neoptera</taxon>
        <taxon>Paraneoptera</taxon>
        <taxon>Hemiptera</taxon>
        <taxon>Sternorrhyncha</taxon>
        <taxon>Aphidomorpha</taxon>
        <taxon>Aphidoidea</taxon>
        <taxon>Aphididae</taxon>
        <taxon>Sipha</taxon>
    </lineage>
</organism>
<accession>A0A2S2R5I0</accession>
<evidence type="ECO:0000259" key="9">
    <source>
        <dbReference type="Pfam" id="PF01301"/>
    </source>
</evidence>
<sequence>MIFTSQNNENDSLLKKKNVDKKWNIHFFKKHYGVVIVGILVVGAIFYLLCTLNEKENQKDNAETIKSGERRFYIDYENNEFIKDGKVFQYVSGSLHYFRVPRSYWRDRIRKMKAAGLNTVSTYIEWSFHEPYSGIYDFDGQADFEHFLTILKEEDMLVLIRPGPFIASERDFGGLPYWLLKDHNIHLRSSDSNYTKYVERWFSVLMPKIVPFLYGNGGNIIMVQIENEYGVNDLGYCDKNYILWLKNLTEYYFGDNAVFFTTDQCELSAIQCGHIPNVLSTVDFLPTANVTECFKILRQVQRNGPLVCSEFYTGSVAYWNISRSPVYSTDIIKGLKYFFSINASFNLLMFHGGTNFGLKTGASSTNNILDLERAGYLPQLTSYDFTAPLDEAGDPTEKYLHIKQTLKEANYPTTSTPKRAPKGNYGTVNLSPVISLLDQTSRRLKPIKNEIPLSFEDMDLNYGLVLYETNLPPVERLTHLPLVIEVLHDRAIIFLNYTKIGTLSRSNGDTMLEMPTTNCSQKLSILVENQGRINNLKFLKDRKGILSNVTLGNHTLGPWVMFGYPLNDTSWLESQILQPGVSAPAFYRGVFTIPQNNSYPEPLDTYLDTTGWSKGIAFINGIQIGRYWPEVGPQITLYVPAPFLVPGLNTIVMLELEKPSQDFTVKLVNKPRLDF</sequence>
<evidence type="ECO:0000256" key="3">
    <source>
        <dbReference type="ARBA" id="ARBA00022801"/>
    </source>
</evidence>
<dbReference type="Pfam" id="PF21467">
    <property type="entry name" value="BetaGal_gal-bd"/>
    <property type="match status" value="1"/>
</dbReference>
<dbReference type="AlphaFoldDB" id="A0A2S2R5I0"/>
<dbReference type="SUPFAM" id="SSF51445">
    <property type="entry name" value="(Trans)glycosidases"/>
    <property type="match status" value="1"/>
</dbReference>
<feature type="domain" description="Glycoside hydrolase 35 catalytic" evidence="9">
    <location>
        <begin position="80"/>
        <end position="407"/>
    </location>
</feature>
<evidence type="ECO:0000256" key="2">
    <source>
        <dbReference type="ARBA" id="ARBA00022729"/>
    </source>
</evidence>
<dbReference type="PANTHER" id="PTHR23421">
    <property type="entry name" value="BETA-GALACTOSIDASE RELATED"/>
    <property type="match status" value="1"/>
</dbReference>
<evidence type="ECO:0000256" key="1">
    <source>
        <dbReference type="ARBA" id="ARBA00009809"/>
    </source>
</evidence>
<dbReference type="PRINTS" id="PR00742">
    <property type="entry name" value="GLHYDRLASE35"/>
</dbReference>
<dbReference type="PIRSF" id="PIRSF006336">
    <property type="entry name" value="B-gal"/>
    <property type="match status" value="1"/>
</dbReference>
<dbReference type="Pfam" id="PF21317">
    <property type="entry name" value="BetaGal_ABD_1"/>
    <property type="match status" value="1"/>
</dbReference>
<evidence type="ECO:0000259" key="10">
    <source>
        <dbReference type="Pfam" id="PF21317"/>
    </source>
</evidence>
<dbReference type="InterPro" id="IPR001944">
    <property type="entry name" value="Glycoside_Hdrlase_35"/>
</dbReference>
<evidence type="ECO:0000313" key="12">
    <source>
        <dbReference type="EMBL" id="MBY85289.1"/>
    </source>
</evidence>
<reference evidence="12" key="1">
    <citation type="submission" date="2018-04" db="EMBL/GenBank/DDBJ databases">
        <title>Transcriptome assembly of Sipha flava.</title>
        <authorList>
            <person name="Scully E.D."/>
            <person name="Geib S.M."/>
            <person name="Palmer N.A."/>
            <person name="Koch K."/>
            <person name="Bradshaw J."/>
            <person name="Heng-Moss T."/>
            <person name="Sarath G."/>
        </authorList>
    </citation>
    <scope>NUCLEOTIDE SEQUENCE</scope>
</reference>
<dbReference type="SUPFAM" id="SSF49785">
    <property type="entry name" value="Galactose-binding domain-like"/>
    <property type="match status" value="1"/>
</dbReference>
<keyword evidence="8" id="KW-1133">Transmembrane helix</keyword>
<evidence type="ECO:0000256" key="6">
    <source>
        <dbReference type="PIRSR" id="PIRSR006336-1"/>
    </source>
</evidence>
<dbReference type="InterPro" id="IPR008979">
    <property type="entry name" value="Galactose-bd-like_sf"/>
</dbReference>
<dbReference type="GO" id="GO:0005975">
    <property type="term" value="P:carbohydrate metabolic process"/>
    <property type="evidence" value="ECO:0007669"/>
    <property type="project" value="InterPro"/>
</dbReference>
<keyword evidence="4" id="KW-0325">Glycoprotein</keyword>
<gene>
    <name evidence="12" type="primary">GLB1_0</name>
    <name evidence="12" type="ORF">g.118700</name>
</gene>
<feature type="domain" description="Beta-galactosidase galactose-binding" evidence="11">
    <location>
        <begin position="584"/>
        <end position="649"/>
    </location>
</feature>
<dbReference type="InterPro" id="IPR048912">
    <property type="entry name" value="BetaGal1-like_ABD1"/>
</dbReference>
<evidence type="ECO:0000259" key="11">
    <source>
        <dbReference type="Pfam" id="PF21467"/>
    </source>
</evidence>
<dbReference type="InterPro" id="IPR017853">
    <property type="entry name" value="GH"/>
</dbReference>
<feature type="active site" description="Proton donor" evidence="6">
    <location>
        <position position="228"/>
    </location>
</feature>
<keyword evidence="8" id="KW-0812">Transmembrane</keyword>
<evidence type="ECO:0000256" key="4">
    <source>
        <dbReference type="ARBA" id="ARBA00023180"/>
    </source>
</evidence>
<dbReference type="GO" id="GO:0004565">
    <property type="term" value="F:beta-galactosidase activity"/>
    <property type="evidence" value="ECO:0007669"/>
    <property type="project" value="InterPro"/>
</dbReference>
<feature type="transmembrane region" description="Helical" evidence="8">
    <location>
        <begin position="31"/>
        <end position="49"/>
    </location>
</feature>
<dbReference type="InterPro" id="IPR026283">
    <property type="entry name" value="B-gal_1-like"/>
</dbReference>
<protein>
    <submittedName>
        <fullName evidence="12">Beta-galactosidase</fullName>
    </submittedName>
</protein>
<keyword evidence="5" id="KW-0326">Glycosidase</keyword>
<dbReference type="Gene3D" id="2.60.120.260">
    <property type="entry name" value="Galactose-binding domain-like"/>
    <property type="match status" value="2"/>
</dbReference>
<evidence type="ECO:0000256" key="7">
    <source>
        <dbReference type="RuleBase" id="RU003679"/>
    </source>
</evidence>
<keyword evidence="8" id="KW-0472">Membrane</keyword>
<dbReference type="InterPro" id="IPR031330">
    <property type="entry name" value="Gly_Hdrlase_35_cat"/>
</dbReference>
<dbReference type="Gene3D" id="3.20.20.80">
    <property type="entry name" value="Glycosidases"/>
    <property type="match status" value="1"/>
</dbReference>
<evidence type="ECO:0000256" key="8">
    <source>
        <dbReference type="SAM" id="Phobius"/>
    </source>
</evidence>
<name>A0A2S2R5I0_9HEMI</name>
<comment type="similarity">
    <text evidence="1 7">Belongs to the glycosyl hydrolase 35 family.</text>
</comment>
<dbReference type="Pfam" id="PF01301">
    <property type="entry name" value="Glyco_hydro_35"/>
    <property type="match status" value="1"/>
</dbReference>
<feature type="active site" description="Nucleophile" evidence="6">
    <location>
        <position position="310"/>
    </location>
</feature>
<dbReference type="EMBL" id="GGMS01016086">
    <property type="protein sequence ID" value="MBY85289.1"/>
    <property type="molecule type" value="Transcribed_RNA"/>
</dbReference>
<proteinExistence type="inferred from homology"/>
<feature type="domain" description="Beta-galactosidase 1-like first all-beta" evidence="10">
    <location>
        <begin position="452"/>
        <end position="563"/>
    </location>
</feature>
<dbReference type="FunFam" id="3.20.20.80:FF:000017">
    <property type="entry name" value="Beta-galactosidase"/>
    <property type="match status" value="1"/>
</dbReference>
<keyword evidence="3" id="KW-0378">Hydrolase</keyword>
<dbReference type="InterPro" id="IPR048913">
    <property type="entry name" value="BetaGal_gal-bd"/>
</dbReference>
<dbReference type="OrthoDB" id="1657402at2759"/>
<evidence type="ECO:0000256" key="5">
    <source>
        <dbReference type="ARBA" id="ARBA00023295"/>
    </source>
</evidence>
<keyword evidence="2" id="KW-0732">Signal</keyword>